<name>A0A2S3UQA1_9HYPH</name>
<accession>A0A2S3UQA1</accession>
<evidence type="ECO:0000313" key="1">
    <source>
        <dbReference type="EMBL" id="POF29856.1"/>
    </source>
</evidence>
<evidence type="ECO:0000313" key="2">
    <source>
        <dbReference type="Proteomes" id="UP000236959"/>
    </source>
</evidence>
<proteinExistence type="predicted"/>
<dbReference type="Proteomes" id="UP000236959">
    <property type="component" value="Unassembled WGS sequence"/>
</dbReference>
<dbReference type="RefSeq" id="WP_208986128.1">
    <property type="nucleotide sequence ID" value="NZ_PPCN01000008.1"/>
</dbReference>
<protein>
    <submittedName>
        <fullName evidence="1">Uncharacterized protein</fullName>
    </submittedName>
</protein>
<comment type="caution">
    <text evidence="1">The sequence shown here is derived from an EMBL/GenBank/DDBJ whole genome shotgun (WGS) entry which is preliminary data.</text>
</comment>
<reference evidence="1 2" key="1">
    <citation type="submission" date="2018-01" db="EMBL/GenBank/DDBJ databases">
        <title>Genomic Encyclopedia of Archaeal and Bacterial Type Strains, Phase II (KMG-II): from individual species to whole genera.</title>
        <authorList>
            <person name="Goeker M."/>
        </authorList>
    </citation>
    <scope>NUCLEOTIDE SEQUENCE [LARGE SCALE GENOMIC DNA]</scope>
    <source>
        <strain evidence="1 2">DSM 17023</strain>
    </source>
</reference>
<dbReference type="AlphaFoldDB" id="A0A2S3UQA1"/>
<sequence length="154" mass="17196">MSRKTPRDDFTIDMFNGWKPPKVSVGFEPGTISGNRLSSRISRAIAKALKECGKDRITVAGLMSARLGHKVTKDMLEAYASEAKTGNNITVERFLALIHATGKTELLGFIAEDFDMAVVPRKYENVIELALIEDHERMVATRKKTLQMQIRSAK</sequence>
<organism evidence="1 2">
    <name type="scientific">Roseibium marinum</name>
    <dbReference type="NCBI Taxonomy" id="281252"/>
    <lineage>
        <taxon>Bacteria</taxon>
        <taxon>Pseudomonadati</taxon>
        <taxon>Pseudomonadota</taxon>
        <taxon>Alphaproteobacteria</taxon>
        <taxon>Hyphomicrobiales</taxon>
        <taxon>Stappiaceae</taxon>
        <taxon>Roseibium</taxon>
    </lineage>
</organism>
<gene>
    <name evidence="1" type="ORF">CLV41_108282</name>
</gene>
<dbReference type="EMBL" id="PPCN01000008">
    <property type="protein sequence ID" value="POF29856.1"/>
    <property type="molecule type" value="Genomic_DNA"/>
</dbReference>
<keyword evidence="2" id="KW-1185">Reference proteome</keyword>